<feature type="transmembrane region" description="Helical" evidence="1">
    <location>
        <begin position="264"/>
        <end position="284"/>
    </location>
</feature>
<proteinExistence type="predicted"/>
<evidence type="ECO:0000259" key="2">
    <source>
        <dbReference type="Pfam" id="PF14378"/>
    </source>
</evidence>
<accession>A0A1B3ZG57</accession>
<evidence type="ECO:0000313" key="4">
    <source>
        <dbReference type="Proteomes" id="UP000094256"/>
    </source>
</evidence>
<feature type="transmembrane region" description="Helical" evidence="1">
    <location>
        <begin position="31"/>
        <end position="47"/>
    </location>
</feature>
<organism evidence="3 4">
    <name type="scientific">Sphingomonas panacis</name>
    <dbReference type="NCBI Taxonomy" id="1560345"/>
    <lineage>
        <taxon>Bacteria</taxon>
        <taxon>Pseudomonadati</taxon>
        <taxon>Pseudomonadota</taxon>
        <taxon>Alphaproteobacteria</taxon>
        <taxon>Sphingomonadales</taxon>
        <taxon>Sphingomonadaceae</taxon>
        <taxon>Sphingomonas</taxon>
    </lineage>
</organism>
<feature type="transmembrane region" description="Helical" evidence="1">
    <location>
        <begin position="149"/>
        <end position="170"/>
    </location>
</feature>
<protein>
    <recommendedName>
        <fullName evidence="2">Inositolphosphotransferase Aur1/Ipt1 domain-containing protein</fullName>
    </recommendedName>
</protein>
<name>A0A1B3ZG57_9SPHN</name>
<dbReference type="GO" id="GO:0016020">
    <property type="term" value="C:membrane"/>
    <property type="evidence" value="ECO:0007669"/>
    <property type="project" value="UniProtKB-SubCell"/>
</dbReference>
<evidence type="ECO:0000313" key="3">
    <source>
        <dbReference type="EMBL" id="AOH86413.1"/>
    </source>
</evidence>
<sequence>MASGLLLSFVVLVGLLHHAGLSIDPWSPSNLPFVGVAVTATALRLAVRRWPSRPLVIAARAGSFYAVLTAMVLMGAVASYPLAAMSHGFSDAALQHADRLLGFDWIGMYDMVAAHRSLQLLGTAAYRSIYLTPAVILGWFAWQGRNEEAYRFLATFWLAATITLVLYPMMPAVGPLSYLWHGPLPYMPESETWQQGLIPVLRAGRDTVIDLGQLRGLVSAPSFHTASAFVFIAAGWQIRPLRWAVVAVNVAMLLSTPIEGTHYLSDMILGMMVALVAIAVVGFVSAERGRERVAEQELLPSRV</sequence>
<feature type="transmembrane region" description="Helical" evidence="1">
    <location>
        <begin position="59"/>
        <end position="80"/>
    </location>
</feature>
<dbReference type="KEGG" id="span:AWL63_01330"/>
<dbReference type="STRING" id="1560345.AWL63_01330"/>
<keyword evidence="4" id="KW-1185">Reference proteome</keyword>
<dbReference type="InterPro" id="IPR026841">
    <property type="entry name" value="Aur1/Ipt1"/>
</dbReference>
<dbReference type="OrthoDB" id="7584858at2"/>
<dbReference type="EMBL" id="CP014168">
    <property type="protein sequence ID" value="AOH86413.1"/>
    <property type="molecule type" value="Genomic_DNA"/>
</dbReference>
<keyword evidence="1" id="KW-0812">Transmembrane</keyword>
<dbReference type="Proteomes" id="UP000094256">
    <property type="component" value="Chromosome"/>
</dbReference>
<feature type="transmembrane region" description="Helical" evidence="1">
    <location>
        <begin position="124"/>
        <end position="142"/>
    </location>
</feature>
<feature type="domain" description="Inositolphosphotransferase Aur1/Ipt1" evidence="2">
    <location>
        <begin position="93"/>
        <end position="279"/>
    </location>
</feature>
<gene>
    <name evidence="3" type="ORF">AWL63_01330</name>
</gene>
<keyword evidence="1" id="KW-1133">Transmembrane helix</keyword>
<reference evidence="3 4" key="1">
    <citation type="submission" date="2016-01" db="EMBL/GenBank/DDBJ databases">
        <title>Complete genome and mega plasmid sequence of Sphingomonas panacis DCY99 elicits systemic resistance in rice to Xanthomonas oryzae.</title>
        <authorList>
            <person name="Kim Y.J."/>
            <person name="Yang D.C."/>
            <person name="Sing P."/>
        </authorList>
    </citation>
    <scope>NUCLEOTIDE SEQUENCE [LARGE SCALE GENOMIC DNA]</scope>
    <source>
        <strain evidence="3 4">DCY99</strain>
    </source>
</reference>
<evidence type="ECO:0000256" key="1">
    <source>
        <dbReference type="SAM" id="Phobius"/>
    </source>
</evidence>
<keyword evidence="1" id="KW-0472">Membrane</keyword>
<dbReference type="Pfam" id="PF14378">
    <property type="entry name" value="PAP2_3"/>
    <property type="match status" value="1"/>
</dbReference>
<dbReference type="AlphaFoldDB" id="A0A1B3ZG57"/>